<proteinExistence type="predicted"/>
<dbReference type="PANTHER" id="PTHR34075">
    <property type="entry name" value="BLR3430 PROTEIN"/>
    <property type="match status" value="1"/>
</dbReference>
<dbReference type="PANTHER" id="PTHR34075:SF5">
    <property type="entry name" value="BLR3430 PROTEIN"/>
    <property type="match status" value="1"/>
</dbReference>
<dbReference type="Proteomes" id="UP000578449">
    <property type="component" value="Unassembled WGS sequence"/>
</dbReference>
<keyword evidence="4" id="KW-1185">Reference proteome</keyword>
<dbReference type="EMBL" id="JACHGN010000033">
    <property type="protein sequence ID" value="MBB5139770.1"/>
    <property type="molecule type" value="Genomic_DNA"/>
</dbReference>
<accession>A0A840PPV7</accession>
<evidence type="ECO:0000313" key="3">
    <source>
        <dbReference type="EMBL" id="MBB5139770.1"/>
    </source>
</evidence>
<dbReference type="Gene3D" id="6.10.30.10">
    <property type="match status" value="1"/>
</dbReference>
<evidence type="ECO:0000259" key="2">
    <source>
        <dbReference type="Pfam" id="PF12172"/>
    </source>
</evidence>
<feature type="domain" description="ChsH2 C-terminal OB-fold" evidence="1">
    <location>
        <begin position="59"/>
        <end position="117"/>
    </location>
</feature>
<dbReference type="AlphaFoldDB" id="A0A840PPV7"/>
<dbReference type="Pfam" id="PF01796">
    <property type="entry name" value="OB_ChsH2_C"/>
    <property type="match status" value="1"/>
</dbReference>
<evidence type="ECO:0000313" key="4">
    <source>
        <dbReference type="Proteomes" id="UP000578449"/>
    </source>
</evidence>
<evidence type="ECO:0000259" key="1">
    <source>
        <dbReference type="Pfam" id="PF01796"/>
    </source>
</evidence>
<dbReference type="InterPro" id="IPR012340">
    <property type="entry name" value="NA-bd_OB-fold"/>
</dbReference>
<dbReference type="InterPro" id="IPR022002">
    <property type="entry name" value="ChsH2_Znr"/>
</dbReference>
<dbReference type="RefSeq" id="WP_185056591.1">
    <property type="nucleotide sequence ID" value="NZ_BAABIX010000041.1"/>
</dbReference>
<organism evidence="3 4">
    <name type="scientific">Thermocatellispora tengchongensis</name>
    <dbReference type="NCBI Taxonomy" id="1073253"/>
    <lineage>
        <taxon>Bacteria</taxon>
        <taxon>Bacillati</taxon>
        <taxon>Actinomycetota</taxon>
        <taxon>Actinomycetes</taxon>
        <taxon>Streptosporangiales</taxon>
        <taxon>Streptosporangiaceae</taxon>
        <taxon>Thermocatellispora</taxon>
    </lineage>
</organism>
<sequence>MSGPGKVADLRRAGLAPHLEYTERLAEGAVPFQSCEECRAAVFPPRVLCPACGAMELTWERSAGLGTVYSTSVLFPRGRDPYPVVLVDLDEGFRMMSTVTGTPAEEVAIGARVRAHVDPAGPDGPHVAFTLETGERDERP</sequence>
<reference evidence="3 4" key="1">
    <citation type="submission" date="2020-08" db="EMBL/GenBank/DDBJ databases">
        <title>Genomic Encyclopedia of Type Strains, Phase IV (KMG-IV): sequencing the most valuable type-strain genomes for metagenomic binning, comparative biology and taxonomic classification.</title>
        <authorList>
            <person name="Goeker M."/>
        </authorList>
    </citation>
    <scope>NUCLEOTIDE SEQUENCE [LARGE SCALE GENOMIC DNA]</scope>
    <source>
        <strain evidence="3 4">DSM 45615</strain>
    </source>
</reference>
<comment type="caution">
    <text evidence="3">The sequence shown here is derived from an EMBL/GenBank/DDBJ whole genome shotgun (WGS) entry which is preliminary data.</text>
</comment>
<dbReference type="InterPro" id="IPR052513">
    <property type="entry name" value="Thioester_dehydratase-like"/>
</dbReference>
<feature type="domain" description="ChsH2 rubredoxin-like zinc ribbon" evidence="2">
    <location>
        <begin position="23"/>
        <end position="54"/>
    </location>
</feature>
<gene>
    <name evidence="3" type="ORF">HNP84_009534</name>
</gene>
<dbReference type="InterPro" id="IPR002878">
    <property type="entry name" value="ChsH2_C"/>
</dbReference>
<dbReference type="SUPFAM" id="SSF50249">
    <property type="entry name" value="Nucleic acid-binding proteins"/>
    <property type="match status" value="1"/>
</dbReference>
<dbReference type="Pfam" id="PF12172">
    <property type="entry name" value="zf-ChsH2"/>
    <property type="match status" value="1"/>
</dbReference>
<protein>
    <recommendedName>
        <fullName evidence="5">DNA-binding protein</fullName>
    </recommendedName>
</protein>
<name>A0A840PPV7_9ACTN</name>
<evidence type="ECO:0008006" key="5">
    <source>
        <dbReference type="Google" id="ProtNLM"/>
    </source>
</evidence>